<comment type="caution">
    <text evidence="4">The sequence shown here is derived from an EMBL/GenBank/DDBJ whole genome shotgun (WGS) entry which is preliminary data.</text>
</comment>
<evidence type="ECO:0000256" key="2">
    <source>
        <dbReference type="SAM" id="Phobius"/>
    </source>
</evidence>
<feature type="transmembrane region" description="Helical" evidence="2">
    <location>
        <begin position="89"/>
        <end position="108"/>
    </location>
</feature>
<organism evidence="4 6">
    <name type="scientific">Mycobacteroides abscessus</name>
    <dbReference type="NCBI Taxonomy" id="36809"/>
    <lineage>
        <taxon>Bacteria</taxon>
        <taxon>Bacillati</taxon>
        <taxon>Actinomycetota</taxon>
        <taxon>Actinomycetes</taxon>
        <taxon>Mycobacteriales</taxon>
        <taxon>Mycobacteriaceae</taxon>
        <taxon>Mycobacteroides</taxon>
    </lineage>
</organism>
<keyword evidence="2" id="KW-0472">Membrane</keyword>
<dbReference type="Pfam" id="PF00892">
    <property type="entry name" value="EamA"/>
    <property type="match status" value="1"/>
</dbReference>
<comment type="similarity">
    <text evidence="1">Belongs to the EamA transporter family.</text>
</comment>
<dbReference type="InterPro" id="IPR000620">
    <property type="entry name" value="EamA_dom"/>
</dbReference>
<dbReference type="EMBL" id="CSUW01000004">
    <property type="protein sequence ID" value="CPT25622.1"/>
    <property type="molecule type" value="Genomic_DNA"/>
</dbReference>
<dbReference type="SUPFAM" id="SSF103481">
    <property type="entry name" value="Multidrug resistance efflux transporter EmrE"/>
    <property type="match status" value="1"/>
</dbReference>
<name>A0A0U0XZ22_9MYCO</name>
<feature type="transmembrane region" description="Helical" evidence="2">
    <location>
        <begin position="145"/>
        <end position="164"/>
    </location>
</feature>
<feature type="transmembrane region" description="Helical" evidence="2">
    <location>
        <begin position="62"/>
        <end position="82"/>
    </location>
</feature>
<evidence type="ECO:0000313" key="6">
    <source>
        <dbReference type="Proteomes" id="UP000038487"/>
    </source>
</evidence>
<feature type="transmembrane region" description="Helical" evidence="2">
    <location>
        <begin position="114"/>
        <end position="133"/>
    </location>
</feature>
<keyword evidence="2" id="KW-0812">Transmembrane</keyword>
<dbReference type="Gene3D" id="1.10.3730.20">
    <property type="match status" value="1"/>
</dbReference>
<dbReference type="GO" id="GO:0016020">
    <property type="term" value="C:membrane"/>
    <property type="evidence" value="ECO:0007669"/>
    <property type="project" value="InterPro"/>
</dbReference>
<reference evidence="4 6" key="1">
    <citation type="submission" date="2015-03" db="EMBL/GenBank/DDBJ databases">
        <authorList>
            <consortium name="Pathogen Informatics"/>
            <person name="Murphy D."/>
        </authorList>
    </citation>
    <scope>NUCLEOTIDE SEQUENCE [LARGE SCALE GENOMIC DNA]</scope>
    <source>
        <strain evidence="4 6">PAP036</strain>
    </source>
</reference>
<dbReference type="AlphaFoldDB" id="A0A0U0XZ22"/>
<dbReference type="GeneID" id="93377360"/>
<feature type="transmembrane region" description="Helical" evidence="2">
    <location>
        <begin position="31"/>
        <end position="50"/>
    </location>
</feature>
<evidence type="ECO:0000313" key="4">
    <source>
        <dbReference type="EMBL" id="CPT25622.1"/>
    </source>
</evidence>
<evidence type="ECO:0000313" key="5">
    <source>
        <dbReference type="EMBL" id="RIT41312.1"/>
    </source>
</evidence>
<evidence type="ECO:0000256" key="1">
    <source>
        <dbReference type="ARBA" id="ARBA00007362"/>
    </source>
</evidence>
<feature type="transmembrane region" description="Helical" evidence="2">
    <location>
        <begin position="231"/>
        <end position="252"/>
    </location>
</feature>
<proteinExistence type="inferred from homology"/>
<dbReference type="EMBL" id="QXBN01000004">
    <property type="protein sequence ID" value="RIT41312.1"/>
    <property type="molecule type" value="Genomic_DNA"/>
</dbReference>
<keyword evidence="2" id="KW-1133">Transmembrane helix</keyword>
<sequence>MNSIPLALAGSLSWGISDFIGGHASKRRSTLAVLALSRPVGLAVVGLVSVLTASTHFDGRTLLGMLSGPAAFAALYALYRALAIGPMGVVSPIAAVGAVVPVLWGTVIGQSLAGLTYLGLGGTLVGVMLASASEGLDGQRPGRQVLVWSFFCMVMFGICMILLAEAGRYHPVEAVVVSRATEVVLILILGALSWNNLRENLRPPFGVVPFAGVLDTSAMLLFAYAAGHGSLAVAAVLSSLYPVVTVLIARLVLHERLSRVQQTGAVLTLVCVAVVVFSAAR</sequence>
<dbReference type="InterPro" id="IPR037185">
    <property type="entry name" value="EmrE-like"/>
</dbReference>
<dbReference type="RefSeq" id="WP_005083532.1">
    <property type="nucleotide sequence ID" value="NZ_CM125927.1"/>
</dbReference>
<feature type="domain" description="EamA" evidence="3">
    <location>
        <begin position="146"/>
        <end position="276"/>
    </location>
</feature>
<dbReference type="Proteomes" id="UP000284557">
    <property type="component" value="Unassembled WGS sequence"/>
</dbReference>
<evidence type="ECO:0000313" key="7">
    <source>
        <dbReference type="Proteomes" id="UP000284557"/>
    </source>
</evidence>
<feature type="transmembrane region" description="Helical" evidence="2">
    <location>
        <begin position="206"/>
        <end position="225"/>
    </location>
</feature>
<feature type="transmembrane region" description="Helical" evidence="2">
    <location>
        <begin position="176"/>
        <end position="194"/>
    </location>
</feature>
<protein>
    <submittedName>
        <fullName evidence="5">DMT family transporter</fullName>
    </submittedName>
    <submittedName>
        <fullName evidence="4">Integral membrane protein</fullName>
    </submittedName>
</protein>
<dbReference type="PANTHER" id="PTHR22911">
    <property type="entry name" value="ACYL-MALONYL CONDENSING ENZYME-RELATED"/>
    <property type="match status" value="1"/>
</dbReference>
<evidence type="ECO:0000259" key="3">
    <source>
        <dbReference type="Pfam" id="PF00892"/>
    </source>
</evidence>
<reference evidence="5 7" key="2">
    <citation type="submission" date="2018-08" db="EMBL/GenBank/DDBJ databases">
        <title>Linezolid Resistance in Mycobacterium abscessus: MIC Distribution and Comprehensive Investigation of Resistance Mechanisms.</title>
        <authorList>
            <person name="Ye M."/>
            <person name="Xu L."/>
            <person name="Zou Y."/>
            <person name="Li B."/>
            <person name="Guo Q."/>
            <person name="Zhang Y."/>
            <person name="Zhan M."/>
            <person name="Xu B."/>
            <person name="Yu F."/>
            <person name="Zhang Z."/>
            <person name="Chu H."/>
        </authorList>
    </citation>
    <scope>NUCLEOTIDE SEQUENCE [LARGE SCALE GENOMIC DNA]</scope>
    <source>
        <strain evidence="5 7">G143</strain>
    </source>
</reference>
<gene>
    <name evidence="5" type="ORF">D2E76_08255</name>
    <name evidence="4" type="ORF">ERS075527_02040</name>
</gene>
<dbReference type="Proteomes" id="UP000038487">
    <property type="component" value="Unassembled WGS sequence"/>
</dbReference>
<accession>A0A0U0XZ22</accession>